<keyword evidence="4 7" id="KW-0812">Transmembrane</keyword>
<feature type="transmembrane region" description="Helical" evidence="7">
    <location>
        <begin position="169"/>
        <end position="190"/>
    </location>
</feature>
<comment type="subcellular location">
    <subcellularLocation>
        <location evidence="1 7">Cell membrane</location>
        <topology evidence="1 7">Multi-pass membrane protein</topology>
    </subcellularLocation>
</comment>
<evidence type="ECO:0000256" key="4">
    <source>
        <dbReference type="ARBA" id="ARBA00022692"/>
    </source>
</evidence>
<comment type="caution">
    <text evidence="9">The sequence shown here is derived from an EMBL/GenBank/DDBJ whole genome shotgun (WGS) entry which is preliminary data.</text>
</comment>
<dbReference type="CDD" id="cd06261">
    <property type="entry name" value="TM_PBP2"/>
    <property type="match status" value="1"/>
</dbReference>
<feature type="domain" description="ABC transmembrane type-1" evidence="8">
    <location>
        <begin position="78"/>
        <end position="292"/>
    </location>
</feature>
<evidence type="ECO:0000256" key="6">
    <source>
        <dbReference type="ARBA" id="ARBA00023136"/>
    </source>
</evidence>
<evidence type="ECO:0000256" key="3">
    <source>
        <dbReference type="ARBA" id="ARBA00022475"/>
    </source>
</evidence>
<dbReference type="PROSITE" id="PS50928">
    <property type="entry name" value="ABC_TM1"/>
    <property type="match status" value="1"/>
</dbReference>
<keyword evidence="6 7" id="KW-0472">Membrane</keyword>
<accession>A0A4R5K7M6</accession>
<keyword evidence="3" id="KW-1003">Cell membrane</keyword>
<evidence type="ECO:0000256" key="7">
    <source>
        <dbReference type="RuleBase" id="RU363032"/>
    </source>
</evidence>
<proteinExistence type="inferred from homology"/>
<evidence type="ECO:0000256" key="1">
    <source>
        <dbReference type="ARBA" id="ARBA00004651"/>
    </source>
</evidence>
<feature type="transmembrane region" description="Helical" evidence="7">
    <location>
        <begin position="82"/>
        <end position="103"/>
    </location>
</feature>
<organism evidence="9 10">
    <name type="scientific">Paenibacillus piri</name>
    <dbReference type="NCBI Taxonomy" id="2547395"/>
    <lineage>
        <taxon>Bacteria</taxon>
        <taxon>Bacillati</taxon>
        <taxon>Bacillota</taxon>
        <taxon>Bacilli</taxon>
        <taxon>Bacillales</taxon>
        <taxon>Paenibacillaceae</taxon>
        <taxon>Paenibacillus</taxon>
    </lineage>
</organism>
<dbReference type="GO" id="GO:0005886">
    <property type="term" value="C:plasma membrane"/>
    <property type="evidence" value="ECO:0007669"/>
    <property type="project" value="UniProtKB-SubCell"/>
</dbReference>
<gene>
    <name evidence="9" type="ORF">E1757_35310</name>
</gene>
<keyword evidence="2 7" id="KW-0813">Transport</keyword>
<dbReference type="PANTHER" id="PTHR30193:SF37">
    <property type="entry name" value="INNER MEMBRANE ABC TRANSPORTER PERMEASE PROTEIN YCJO"/>
    <property type="match status" value="1"/>
</dbReference>
<feature type="transmembrane region" description="Helical" evidence="7">
    <location>
        <begin position="115"/>
        <end position="135"/>
    </location>
</feature>
<evidence type="ECO:0000259" key="8">
    <source>
        <dbReference type="PROSITE" id="PS50928"/>
    </source>
</evidence>
<dbReference type="EMBL" id="SMRT01000042">
    <property type="protein sequence ID" value="TDF88566.1"/>
    <property type="molecule type" value="Genomic_DNA"/>
</dbReference>
<evidence type="ECO:0000256" key="2">
    <source>
        <dbReference type="ARBA" id="ARBA00022448"/>
    </source>
</evidence>
<dbReference type="InterPro" id="IPR000515">
    <property type="entry name" value="MetI-like"/>
</dbReference>
<dbReference type="Gene3D" id="1.10.3720.10">
    <property type="entry name" value="MetI-like"/>
    <property type="match status" value="1"/>
</dbReference>
<feature type="transmembrane region" description="Helical" evidence="7">
    <location>
        <begin position="20"/>
        <end position="38"/>
    </location>
</feature>
<sequence>MKSRVAGTKRVFIGTKLQWISIVFVLPALLLNLIFYIYPLVQSLILSFYDVPMLGDKMFTGLENYRQLFQDAAFWKALRFTFLYILIVTPPLFLLGLALALLVNARLPLITFFRSVYFLPVIISMVSCSLVWLWAYNDVYGLVNYYLMELHLIDKPVVWMAEAGTSLPAITFMVTWKVAGFTMIILLSALQSIPSDIYEASKIDGANRWKTILYITLPILKPAIVLALVVSVIGSALAFEQFVIMTQGGPSNSTTTIVNLIYDTSFKYYKFGYGSAMTIVLLLILLLLSAIQVKVLSRN</sequence>
<evidence type="ECO:0000256" key="5">
    <source>
        <dbReference type="ARBA" id="ARBA00022989"/>
    </source>
</evidence>
<dbReference type="SUPFAM" id="SSF161098">
    <property type="entry name" value="MetI-like"/>
    <property type="match status" value="1"/>
</dbReference>
<dbReference type="Proteomes" id="UP000295636">
    <property type="component" value="Unassembled WGS sequence"/>
</dbReference>
<feature type="transmembrane region" description="Helical" evidence="7">
    <location>
        <begin position="271"/>
        <end position="291"/>
    </location>
</feature>
<dbReference type="PANTHER" id="PTHR30193">
    <property type="entry name" value="ABC TRANSPORTER PERMEASE PROTEIN"/>
    <property type="match status" value="1"/>
</dbReference>
<feature type="transmembrane region" description="Helical" evidence="7">
    <location>
        <begin position="211"/>
        <end position="239"/>
    </location>
</feature>
<protein>
    <submittedName>
        <fullName evidence="9">Sugar ABC transporter permease</fullName>
    </submittedName>
</protein>
<reference evidence="9 10" key="1">
    <citation type="submission" date="2019-03" db="EMBL/GenBank/DDBJ databases">
        <title>This is whole genome sequence of Paenibacillus sp MS74 strain.</title>
        <authorList>
            <person name="Trinh H.N."/>
        </authorList>
    </citation>
    <scope>NUCLEOTIDE SEQUENCE [LARGE SCALE GENOMIC DNA]</scope>
    <source>
        <strain evidence="9 10">MS74</strain>
    </source>
</reference>
<dbReference type="GO" id="GO:0055085">
    <property type="term" value="P:transmembrane transport"/>
    <property type="evidence" value="ECO:0007669"/>
    <property type="project" value="InterPro"/>
</dbReference>
<dbReference type="AlphaFoldDB" id="A0A4R5K7M6"/>
<dbReference type="Pfam" id="PF00528">
    <property type="entry name" value="BPD_transp_1"/>
    <property type="match status" value="1"/>
</dbReference>
<name>A0A4R5K7M6_9BACL</name>
<evidence type="ECO:0000313" key="9">
    <source>
        <dbReference type="EMBL" id="TDF88566.1"/>
    </source>
</evidence>
<dbReference type="InterPro" id="IPR051393">
    <property type="entry name" value="ABC_transporter_permease"/>
</dbReference>
<keyword evidence="10" id="KW-1185">Reference proteome</keyword>
<dbReference type="OrthoDB" id="9788108at2"/>
<evidence type="ECO:0000313" key="10">
    <source>
        <dbReference type="Proteomes" id="UP000295636"/>
    </source>
</evidence>
<keyword evidence="5 7" id="KW-1133">Transmembrane helix</keyword>
<dbReference type="InterPro" id="IPR035906">
    <property type="entry name" value="MetI-like_sf"/>
</dbReference>
<dbReference type="RefSeq" id="WP_133237117.1">
    <property type="nucleotide sequence ID" value="NZ_SMRT01000042.1"/>
</dbReference>
<comment type="similarity">
    <text evidence="7">Belongs to the binding-protein-dependent transport system permease family.</text>
</comment>